<dbReference type="EMBL" id="JAUKUA010000003">
    <property type="protein sequence ID" value="KAK0720028.1"/>
    <property type="molecule type" value="Genomic_DNA"/>
</dbReference>
<comment type="caution">
    <text evidence="2">The sequence shown here is derived from an EMBL/GenBank/DDBJ whole genome shotgun (WGS) entry which is preliminary data.</text>
</comment>
<keyword evidence="1" id="KW-0560">Oxidoreductase</keyword>
<dbReference type="InterPro" id="IPR025337">
    <property type="entry name" value="Questin_oxidase-like"/>
</dbReference>
<evidence type="ECO:0000256" key="1">
    <source>
        <dbReference type="ARBA" id="ARBA00023002"/>
    </source>
</evidence>
<organism evidence="2 3">
    <name type="scientific">Lasiosphaeris hirsuta</name>
    <dbReference type="NCBI Taxonomy" id="260670"/>
    <lineage>
        <taxon>Eukaryota</taxon>
        <taxon>Fungi</taxon>
        <taxon>Dikarya</taxon>
        <taxon>Ascomycota</taxon>
        <taxon>Pezizomycotina</taxon>
        <taxon>Sordariomycetes</taxon>
        <taxon>Sordariomycetidae</taxon>
        <taxon>Sordariales</taxon>
        <taxon>Lasiosphaeriaceae</taxon>
        <taxon>Lasiosphaeris</taxon>
    </lineage>
</organism>
<dbReference type="Pfam" id="PF14027">
    <property type="entry name" value="Questin_oxidase"/>
    <property type="match status" value="1"/>
</dbReference>
<proteinExistence type="predicted"/>
<evidence type="ECO:0000313" key="3">
    <source>
        <dbReference type="Proteomes" id="UP001172102"/>
    </source>
</evidence>
<keyword evidence="3" id="KW-1185">Reference proteome</keyword>
<protein>
    <submittedName>
        <fullName evidence="2">HypA protein</fullName>
    </submittedName>
</protein>
<gene>
    <name evidence="2" type="ORF">B0H67DRAFT_174158</name>
</gene>
<dbReference type="GO" id="GO:0016491">
    <property type="term" value="F:oxidoreductase activity"/>
    <property type="evidence" value="ECO:0007669"/>
    <property type="project" value="UniProtKB-KW"/>
</dbReference>
<sequence length="483" mass="53852">MRHFVRATAFNLQAFQRVQPTTGISAATPVRGFQSLGPAMGAASGSPYRVQIAAGDSGLWKVTQTEAVARKASELLQEDLEKHHVFFNQDRFHNHIPHHILALYGTGAPAAALQKGYDGNTAYQRPVLPTHDRVLANLKTRNHAKKYIGKEQYYPDFLRFFQREIDARGWEAVVNEYLFSGDAAADDMLVRLFSGFLHPLIQLMYGMEWKQPAIVAEALAQTAVHGIDIRGFLVEAERAAGEGPGGGSIVDLFEAIRGDEKLGGVVRNEDGNKIRDGVLKRARDEILSLAARVRVLPEELEEKTAEMFDACVYMASAAAIHPGKIPKYDFFLIHHVNASPIFLTINAQPWITAETKARLLEWKIRMDLLEYAARAAPPLSLDKIASYQPKANPAKTPIEVVSRLYFLPEDGHTIKLARAALIGRDLSMKYSDKDWMKIKGDDLWMRVFHLIVDSAGAPGPDWVRTCGLEEAWQDVPDFQDAKL</sequence>
<evidence type="ECO:0000313" key="2">
    <source>
        <dbReference type="EMBL" id="KAK0720028.1"/>
    </source>
</evidence>
<dbReference type="PANTHER" id="PTHR35870:SF1">
    <property type="entry name" value="PROTEIN, PUTATIVE (AFU_ORTHOLOGUE AFUA_5G03330)-RELATED"/>
    <property type="match status" value="1"/>
</dbReference>
<dbReference type="Proteomes" id="UP001172102">
    <property type="component" value="Unassembled WGS sequence"/>
</dbReference>
<dbReference type="AlphaFoldDB" id="A0AA40AQ95"/>
<accession>A0AA40AQ95</accession>
<reference evidence="2" key="1">
    <citation type="submission" date="2023-06" db="EMBL/GenBank/DDBJ databases">
        <title>Genome-scale phylogeny and comparative genomics of the fungal order Sordariales.</title>
        <authorList>
            <consortium name="Lawrence Berkeley National Laboratory"/>
            <person name="Hensen N."/>
            <person name="Bonometti L."/>
            <person name="Westerberg I."/>
            <person name="Brannstrom I.O."/>
            <person name="Guillou S."/>
            <person name="Cros-Aarteil S."/>
            <person name="Calhoun S."/>
            <person name="Haridas S."/>
            <person name="Kuo A."/>
            <person name="Mondo S."/>
            <person name="Pangilinan J."/>
            <person name="Riley R."/>
            <person name="Labutti K."/>
            <person name="Andreopoulos B."/>
            <person name="Lipzen A."/>
            <person name="Chen C."/>
            <person name="Yanf M."/>
            <person name="Daum C."/>
            <person name="Ng V."/>
            <person name="Clum A."/>
            <person name="Steindorff A."/>
            <person name="Ohm R."/>
            <person name="Martin F."/>
            <person name="Silar P."/>
            <person name="Natvig D."/>
            <person name="Lalanne C."/>
            <person name="Gautier V."/>
            <person name="Ament-Velasquez S.L."/>
            <person name="Kruys A."/>
            <person name="Hutchinson M.I."/>
            <person name="Powell A.J."/>
            <person name="Barry K."/>
            <person name="Miller A.N."/>
            <person name="Grigoriev I.V."/>
            <person name="Debuchy R."/>
            <person name="Gladieux P."/>
            <person name="Thoren M.H."/>
            <person name="Johannesson H."/>
        </authorList>
    </citation>
    <scope>NUCLEOTIDE SEQUENCE</scope>
    <source>
        <strain evidence="2">SMH4607-1</strain>
    </source>
</reference>
<dbReference type="PANTHER" id="PTHR35870">
    <property type="entry name" value="PROTEIN, PUTATIVE (AFU_ORTHOLOGUE AFUA_5G03330)-RELATED"/>
    <property type="match status" value="1"/>
</dbReference>
<name>A0AA40AQ95_9PEZI</name>